<sequence>MDKQVFQTNDKSRWITFKWTLRLLAIVAGMLLAAVILMLIIDKVPAVPYHQNYQNIITANKPYLQETKISKEYKGFRNFIEEKEIHQNYTKERKEANLRRKLRENENLKSVSERMNKDWQKFPAGIRSAFYVAWDPQSLFSLKRNIRNLNLIIPEWFFIDPKGDSVKFNIDTVGYKFMRKSGVMIMPILSNNYDREFHPEGIGRILHNKQKRTKLINTVLNECEKRNFVGINIDLEDLKENSDMYLIQFLKEISYAFHQKGLLVTQDIMPDNSDYNLKELSKYNDYLILMAYDEYSSDSDPGPISSQRWVEENVDRFAKNVPINKIILGLGAYGYDWSDNGEETKNLTYQQALSLAHASSSQITFDNDTYNLSFSYKDLSNNQTHRVFFTDAATHFNILRFAAEYGLAGSALWRLGSEDYRMWSFYNKDVSSITPQNFNFKTFETVRTFNDVDYVGDGEVLNVLYTPQKGEIKLELDSTEMLISEEKYMKIPSSYEVEKYGESPDNYLALTFDDGPDATWTPQIINILSKHHAPAAFFVVGLQGEKNLPILKRLYKEGFDIGNHTFTHENIAKISPERAIIELKLTRLLIEAVTGHSTILFRAPYNADSEPATMEEIIPVAIARKENYLDIGENIDPEDWQVGISADTIFNRVVKAVNEKRGNIILLHDAGGETRKETIKATEMILDYFQKRGYKFVSLSDLLHKKRADLMPAIPKGKGYYIMQFNLALASIVYWLSNFFAALFIIFIVLGLARLITMIILMIRERKREKKFDYNAVKKLTEFPLVSIIVPAYNEEVNAVSSLNNLLKQTYPNYNIVFVDDGSKDETYKRVSEAFKGNEKMKIYSKPNGGKASALNFGIEHTNAEYVVCIDADTKLYSNVLELLVSHFISSDANPKLAAVAGNVKVGNQVNLLTKWQSIEYITSQNFDRMAYANINAITVVPGAIGAFRKSAIEKIDGFTTDTLAEDCDLTMRLLREGYVVANENKAIAVTEVPENTKQFIKQRSRWTFGVMQSFWKHRDTLFKKKYKGLGLWAIPNMLLFQFIIPTFSPLADILMILGLFVGNAERILFYYLIFMLIDASVSIAAFIFEKEKLKNLIWLIPQRFVYRWIMYVVLFKSYKKAIKGELQTWGILKRTGNVAEVVQ</sequence>
<feature type="transmembrane region" description="Helical" evidence="5">
    <location>
        <begin position="732"/>
        <end position="761"/>
    </location>
</feature>
<dbReference type="SUPFAM" id="SSF51445">
    <property type="entry name" value="(Trans)glycosidases"/>
    <property type="match status" value="1"/>
</dbReference>
<keyword evidence="5" id="KW-0812">Transmembrane</keyword>
<dbReference type="Pfam" id="PF01522">
    <property type="entry name" value="Polysacc_deac_1"/>
    <property type="match status" value="1"/>
</dbReference>
<evidence type="ECO:0000259" key="7">
    <source>
        <dbReference type="PROSITE" id="PS51910"/>
    </source>
</evidence>
<feature type="domain" description="GH18" evidence="7">
    <location>
        <begin position="125"/>
        <end position="433"/>
    </location>
</feature>
<dbReference type="PANTHER" id="PTHR43630:SF1">
    <property type="entry name" value="POLY-BETA-1,6-N-ACETYL-D-GLUCOSAMINE SYNTHASE"/>
    <property type="match status" value="1"/>
</dbReference>
<evidence type="ECO:0000256" key="2">
    <source>
        <dbReference type="ARBA" id="ARBA00022676"/>
    </source>
</evidence>
<dbReference type="GO" id="GO:0016757">
    <property type="term" value="F:glycosyltransferase activity"/>
    <property type="evidence" value="ECO:0007669"/>
    <property type="project" value="UniProtKB-KW"/>
</dbReference>
<dbReference type="Gene3D" id="3.20.20.370">
    <property type="entry name" value="Glycoside hydrolase/deacetylase"/>
    <property type="match status" value="1"/>
</dbReference>
<feature type="domain" description="NodB homology" evidence="6">
    <location>
        <begin position="506"/>
        <end position="697"/>
    </location>
</feature>
<dbReference type="PROSITE" id="PS51910">
    <property type="entry name" value="GH18_2"/>
    <property type="match status" value="1"/>
</dbReference>
<dbReference type="InterPro" id="IPR002509">
    <property type="entry name" value="NODB_dom"/>
</dbReference>
<evidence type="ECO:0000256" key="3">
    <source>
        <dbReference type="ARBA" id="ARBA00022679"/>
    </source>
</evidence>
<organism evidence="8">
    <name type="scientific">uncultured Paludibacter sp</name>
    <dbReference type="NCBI Taxonomy" id="497635"/>
    <lineage>
        <taxon>Bacteria</taxon>
        <taxon>Pseudomonadati</taxon>
        <taxon>Bacteroidota</taxon>
        <taxon>Bacteroidia</taxon>
        <taxon>Bacteroidales</taxon>
        <taxon>Paludibacteraceae</taxon>
        <taxon>Paludibacter</taxon>
        <taxon>environmental samples</taxon>
    </lineage>
</organism>
<evidence type="ECO:0000256" key="4">
    <source>
        <dbReference type="SAM" id="Coils"/>
    </source>
</evidence>
<protein>
    <submittedName>
        <fullName evidence="8">Putative poly-beta-1,6 N-acetyl-D-glucosamine synthase</fullName>
    </submittedName>
</protein>
<dbReference type="Gene3D" id="3.20.20.80">
    <property type="entry name" value="Glycosidases"/>
    <property type="match status" value="1"/>
</dbReference>
<dbReference type="GO" id="GO:0016810">
    <property type="term" value="F:hydrolase activity, acting on carbon-nitrogen (but not peptide) bonds"/>
    <property type="evidence" value="ECO:0007669"/>
    <property type="project" value="InterPro"/>
</dbReference>
<evidence type="ECO:0000259" key="6">
    <source>
        <dbReference type="PROSITE" id="PS51677"/>
    </source>
</evidence>
<keyword evidence="2" id="KW-0328">Glycosyltransferase</keyword>
<dbReference type="PANTHER" id="PTHR43630">
    <property type="entry name" value="POLY-BETA-1,6-N-ACETYL-D-GLUCOSAMINE SYNTHASE"/>
    <property type="match status" value="1"/>
</dbReference>
<dbReference type="InterPro" id="IPR011330">
    <property type="entry name" value="Glyco_hydro/deAcase_b/a-brl"/>
</dbReference>
<dbReference type="CDD" id="cd06423">
    <property type="entry name" value="CESA_like"/>
    <property type="match status" value="1"/>
</dbReference>
<accession>A0A653ACK8</accession>
<feature type="coiled-coil region" evidence="4">
    <location>
        <begin position="91"/>
        <end position="118"/>
    </location>
</feature>
<dbReference type="InterPro" id="IPR001173">
    <property type="entry name" value="Glyco_trans_2-like"/>
</dbReference>
<keyword evidence="4" id="KW-0175">Coiled coil</keyword>
<feature type="transmembrane region" description="Helical" evidence="5">
    <location>
        <begin position="21"/>
        <end position="41"/>
    </location>
</feature>
<gene>
    <name evidence="8" type="ORF">TRIP_D310109</name>
</gene>
<dbReference type="EMBL" id="UPXZ01000025">
    <property type="protein sequence ID" value="VBB45714.1"/>
    <property type="molecule type" value="Genomic_DNA"/>
</dbReference>
<dbReference type="Pfam" id="PF00704">
    <property type="entry name" value="Glyco_hydro_18"/>
    <property type="match status" value="1"/>
</dbReference>
<dbReference type="InterPro" id="IPR017853">
    <property type="entry name" value="GH"/>
</dbReference>
<dbReference type="SUPFAM" id="SSF88713">
    <property type="entry name" value="Glycoside hydrolase/deacetylase"/>
    <property type="match status" value="1"/>
</dbReference>
<dbReference type="Gene3D" id="3.10.50.10">
    <property type="match status" value="1"/>
</dbReference>
<dbReference type="GO" id="GO:0008061">
    <property type="term" value="F:chitin binding"/>
    <property type="evidence" value="ECO:0007669"/>
    <property type="project" value="InterPro"/>
</dbReference>
<feature type="transmembrane region" description="Helical" evidence="5">
    <location>
        <begin position="1032"/>
        <end position="1062"/>
    </location>
</feature>
<evidence type="ECO:0000256" key="5">
    <source>
        <dbReference type="SAM" id="Phobius"/>
    </source>
</evidence>
<dbReference type="AlphaFoldDB" id="A0A653ACK8"/>
<dbReference type="InterPro" id="IPR011583">
    <property type="entry name" value="Chitinase_II/V-like_cat"/>
</dbReference>
<dbReference type="InterPro" id="IPR029044">
    <property type="entry name" value="Nucleotide-diphossugar_trans"/>
</dbReference>
<dbReference type="InterPro" id="IPR029070">
    <property type="entry name" value="Chitinase_insertion_sf"/>
</dbReference>
<evidence type="ECO:0000313" key="8">
    <source>
        <dbReference type="EMBL" id="VBB45714.1"/>
    </source>
</evidence>
<comment type="similarity">
    <text evidence="1">Belongs to the glycosyltransferase 2 family.</text>
</comment>
<keyword evidence="3" id="KW-0808">Transferase</keyword>
<proteinExistence type="inferred from homology"/>
<keyword evidence="5" id="KW-0472">Membrane</keyword>
<dbReference type="Pfam" id="PF00535">
    <property type="entry name" value="Glycos_transf_2"/>
    <property type="match status" value="1"/>
</dbReference>
<keyword evidence="5" id="KW-1133">Transmembrane helix</keyword>
<reference evidence="8" key="1">
    <citation type="submission" date="2018-07" db="EMBL/GenBank/DDBJ databases">
        <authorList>
            <consortium name="Genoscope - CEA"/>
            <person name="William W."/>
        </authorList>
    </citation>
    <scope>NUCLEOTIDE SEQUENCE</scope>
    <source>
        <strain evidence="8">IK1</strain>
    </source>
</reference>
<name>A0A653ACK8_9BACT</name>
<dbReference type="Gene3D" id="3.90.550.10">
    <property type="entry name" value="Spore Coat Polysaccharide Biosynthesis Protein SpsA, Chain A"/>
    <property type="match status" value="1"/>
</dbReference>
<feature type="transmembrane region" description="Helical" evidence="5">
    <location>
        <begin position="1068"/>
        <end position="1089"/>
    </location>
</feature>
<dbReference type="InterPro" id="IPR001223">
    <property type="entry name" value="Glyco_hydro18_cat"/>
</dbReference>
<dbReference type="SUPFAM" id="SSF53448">
    <property type="entry name" value="Nucleotide-diphospho-sugar transferases"/>
    <property type="match status" value="1"/>
</dbReference>
<dbReference type="PROSITE" id="PS51677">
    <property type="entry name" value="NODB"/>
    <property type="match status" value="1"/>
</dbReference>
<dbReference type="GO" id="GO:0005975">
    <property type="term" value="P:carbohydrate metabolic process"/>
    <property type="evidence" value="ECO:0007669"/>
    <property type="project" value="InterPro"/>
</dbReference>
<evidence type="ECO:0000256" key="1">
    <source>
        <dbReference type="ARBA" id="ARBA00006739"/>
    </source>
</evidence>
<dbReference type="SMART" id="SM00636">
    <property type="entry name" value="Glyco_18"/>
    <property type="match status" value="1"/>
</dbReference>